<dbReference type="PANTHER" id="PTHR31040">
    <property type="entry name" value="NURIM"/>
    <property type="match status" value="1"/>
</dbReference>
<comment type="similarity">
    <text evidence="2">Belongs to the nurim family.</text>
</comment>
<dbReference type="EMBL" id="BJZO01000040">
    <property type="protein sequence ID" value="GEO81558.1"/>
    <property type="molecule type" value="Genomic_DNA"/>
</dbReference>
<keyword evidence="4 6" id="KW-1133">Transmembrane helix</keyword>
<evidence type="ECO:0000256" key="5">
    <source>
        <dbReference type="ARBA" id="ARBA00023136"/>
    </source>
</evidence>
<evidence type="ECO:0000313" key="8">
    <source>
        <dbReference type="Proteomes" id="UP000321567"/>
    </source>
</evidence>
<accession>A0A512H811</accession>
<evidence type="ECO:0000313" key="7">
    <source>
        <dbReference type="EMBL" id="GEO81558.1"/>
    </source>
</evidence>
<protein>
    <submittedName>
        <fullName evidence="7">Membrane protein</fullName>
    </submittedName>
</protein>
<evidence type="ECO:0000256" key="1">
    <source>
        <dbReference type="ARBA" id="ARBA00004141"/>
    </source>
</evidence>
<proteinExistence type="inferred from homology"/>
<comment type="caution">
    <text evidence="7">The sequence shown here is derived from an EMBL/GenBank/DDBJ whole genome shotgun (WGS) entry which is preliminary data.</text>
</comment>
<reference evidence="7 8" key="1">
    <citation type="submission" date="2019-07" db="EMBL/GenBank/DDBJ databases">
        <title>Whole genome shotgun sequence of Rhodospirillum oryzae NBRC 107573.</title>
        <authorList>
            <person name="Hosoyama A."/>
            <person name="Uohara A."/>
            <person name="Ohji S."/>
            <person name="Ichikawa N."/>
        </authorList>
    </citation>
    <scope>NUCLEOTIDE SEQUENCE [LARGE SCALE GENOMIC DNA]</scope>
    <source>
        <strain evidence="7 8">NBRC 107573</strain>
    </source>
</reference>
<evidence type="ECO:0000256" key="6">
    <source>
        <dbReference type="SAM" id="Phobius"/>
    </source>
</evidence>
<dbReference type="AlphaFoldDB" id="A0A512H811"/>
<dbReference type="Proteomes" id="UP000321567">
    <property type="component" value="Unassembled WGS sequence"/>
</dbReference>
<organism evidence="7 8">
    <name type="scientific">Pararhodospirillum oryzae</name>
    <dbReference type="NCBI Taxonomy" id="478448"/>
    <lineage>
        <taxon>Bacteria</taxon>
        <taxon>Pseudomonadati</taxon>
        <taxon>Pseudomonadota</taxon>
        <taxon>Alphaproteobacteria</taxon>
        <taxon>Rhodospirillales</taxon>
        <taxon>Rhodospirillaceae</taxon>
        <taxon>Pararhodospirillum</taxon>
    </lineage>
</organism>
<feature type="transmembrane region" description="Helical" evidence="6">
    <location>
        <begin position="74"/>
        <end position="97"/>
    </location>
</feature>
<sequence length="205" mass="22632">MDAIVGHGLNAAAWASFGLGHSWLAQERGRRWLAGRFGPWGRVAYNAISVLHLGLVGVVGLLTLDTRPFDLPPLALGAIQALAWAGALFGLYASLYYDMGRLSGIRQVWAARQGRADEPEDEPLRLDGPHRWVRHPLYLAAFLLLWGGATSPFGLSVAAWGSAYLVIGTWFEERKLSRLYGEAYARHQAEVPAFFPWPRRTPPVS</sequence>
<keyword evidence="3 6" id="KW-0812">Transmembrane</keyword>
<dbReference type="InterPro" id="IPR033580">
    <property type="entry name" value="Nurim-like"/>
</dbReference>
<dbReference type="RefSeq" id="WP_147163586.1">
    <property type="nucleotide sequence ID" value="NZ_BJZO01000040.1"/>
</dbReference>
<keyword evidence="8" id="KW-1185">Reference proteome</keyword>
<evidence type="ECO:0000256" key="2">
    <source>
        <dbReference type="ARBA" id="ARBA00010631"/>
    </source>
</evidence>
<dbReference type="GO" id="GO:0016020">
    <property type="term" value="C:membrane"/>
    <property type="evidence" value="ECO:0007669"/>
    <property type="project" value="UniProtKB-SubCell"/>
</dbReference>
<gene>
    <name evidence="7" type="ORF">ROR02_16890</name>
</gene>
<dbReference type="PANTHER" id="PTHR31040:SF1">
    <property type="entry name" value="NURIM"/>
    <property type="match status" value="1"/>
</dbReference>
<name>A0A512H811_9PROT</name>
<feature type="transmembrane region" description="Helical" evidence="6">
    <location>
        <begin position="137"/>
        <end position="167"/>
    </location>
</feature>
<keyword evidence="5 6" id="KW-0472">Membrane</keyword>
<feature type="transmembrane region" description="Helical" evidence="6">
    <location>
        <begin position="43"/>
        <end position="62"/>
    </location>
</feature>
<dbReference type="Gene3D" id="1.20.120.1630">
    <property type="match status" value="1"/>
</dbReference>
<comment type="subcellular location">
    <subcellularLocation>
        <location evidence="1">Membrane</location>
        <topology evidence="1">Multi-pass membrane protein</topology>
    </subcellularLocation>
</comment>
<dbReference type="OrthoDB" id="9789029at2"/>
<evidence type="ECO:0000256" key="3">
    <source>
        <dbReference type="ARBA" id="ARBA00022692"/>
    </source>
</evidence>
<evidence type="ECO:0000256" key="4">
    <source>
        <dbReference type="ARBA" id="ARBA00022989"/>
    </source>
</evidence>